<dbReference type="GO" id="GO:0006355">
    <property type="term" value="P:regulation of DNA-templated transcription"/>
    <property type="evidence" value="ECO:0007669"/>
    <property type="project" value="InterPro"/>
</dbReference>
<sequence>MDAHGASSRAARVCLVSGEAGIGKTRLLREFASRLDDRVRVLTGECLELGAEGLPYAPFLAVIRQLIREHGVAAITRTLPGDGPYALASWLPAIGEPLSGVDAELGRIRLFGEVLALLEGLATQRPLVLVLEDLHWADPSSRALLGFLAGSLTAPDVLIVGSFRSTDVEGAHPLCELVIRLTRDPAVTSISLRRLSVHEVGRQLAAIHNREPDPHRITQVYQRSDGNPLFVEALSTAEPGDPVPLRSLLLSGVDDLSEAAGLVLRHAAVAGNQVGHRLLSAVLPLADTEAESAIRALADRHLLVITEDGYRFRHALIRDAVYERLLPGERIRLHRGFAETLRDHPDAVPAERLPAELAAHWHAAENVEEALAHAWRAARVAATAYAYDEQQRMLELVLDLWPRAKDPAARLGVDRDAVVELAATACVHSGDFTRGDELVSALLEPAVDDPDGAGDPERVAALLELRGVLRNRHNTSGLPDIEAALALLPSDEPTRLRGRLLAALAHTRISVRDLAEVREPATEAVRIARLHDDPGTLAKALAALGVAEGLETGVDAAEPVFAEATELTQRLGDHPTLMSISQWHGNVLVNGGQFRKAATAIRRGIAAAERLGLIHSRGPALSISLGFALEQLGDWPEAAKVYRDGLSWTAAPLYRIGLLRGLGGIAIATGELDEAQLLATEIDALVDAANTAPTWRVEQATYRFRLAMAREEHDEAETIMRRLLDDFAVVSNSTSGWYVLSLAADLRSRRSSADAGWRRELLALAEPLTIPGRFEAAHRAGFLAAVDHEDPSGWRSAATLWRELEAPHQLGWCLVGLAEALRASGQAAEAIRARGQAADSPPRASGQAADALLRTSGQATDALLRTSGQASDAPLRTSGQAADALLRGRGQAADVPLRARGQASDAPLREAATIAAKLGARPLAERVARLAAQVGIAVGEAPQANPGPGRGLTAREVDVLRLLAKGLSNRQIAGELFISVSTAGVHVSRILAKLEVASRGEAAALAHREQWFG</sequence>
<dbReference type="InterPro" id="IPR011990">
    <property type="entry name" value="TPR-like_helical_dom_sf"/>
</dbReference>
<dbReference type="SMART" id="SM00421">
    <property type="entry name" value="HTH_LUXR"/>
    <property type="match status" value="1"/>
</dbReference>
<evidence type="ECO:0000256" key="2">
    <source>
        <dbReference type="ARBA" id="ARBA00022840"/>
    </source>
</evidence>
<evidence type="ECO:0000313" key="4">
    <source>
        <dbReference type="EMBL" id="ADD42461.1"/>
    </source>
</evidence>
<evidence type="ECO:0000256" key="1">
    <source>
        <dbReference type="ARBA" id="ARBA00022741"/>
    </source>
</evidence>
<dbReference type="PANTHER" id="PTHR16305:SF35">
    <property type="entry name" value="TRANSCRIPTIONAL ACTIVATOR DOMAIN"/>
    <property type="match status" value="1"/>
</dbReference>
<dbReference type="GO" id="GO:0005524">
    <property type="term" value="F:ATP binding"/>
    <property type="evidence" value="ECO:0007669"/>
    <property type="project" value="UniProtKB-KW"/>
</dbReference>
<evidence type="ECO:0000313" key="5">
    <source>
        <dbReference type="Proteomes" id="UP000000844"/>
    </source>
</evidence>
<dbReference type="PROSITE" id="PS50043">
    <property type="entry name" value="HTH_LUXR_2"/>
    <property type="match status" value="1"/>
</dbReference>
<dbReference type="InterPro" id="IPR036388">
    <property type="entry name" value="WH-like_DNA-bd_sf"/>
</dbReference>
<dbReference type="EMBL" id="CP001778">
    <property type="protein sequence ID" value="ADD42461.1"/>
    <property type="molecule type" value="Genomic_DNA"/>
</dbReference>
<gene>
    <name evidence="4" type="ordered locus">Snas_2785</name>
</gene>
<dbReference type="InterPro" id="IPR000792">
    <property type="entry name" value="Tscrpt_reg_LuxR_C"/>
</dbReference>
<feature type="domain" description="HTH luxR-type" evidence="3">
    <location>
        <begin position="945"/>
        <end position="1010"/>
    </location>
</feature>
<dbReference type="InterPro" id="IPR041664">
    <property type="entry name" value="AAA_16"/>
</dbReference>
<dbReference type="GO" id="GO:0003677">
    <property type="term" value="F:DNA binding"/>
    <property type="evidence" value="ECO:0007669"/>
    <property type="project" value="InterPro"/>
</dbReference>
<dbReference type="Pfam" id="PF13191">
    <property type="entry name" value="AAA_16"/>
    <property type="match status" value="1"/>
</dbReference>
<dbReference type="InterPro" id="IPR027417">
    <property type="entry name" value="P-loop_NTPase"/>
</dbReference>
<dbReference type="GO" id="GO:0005737">
    <property type="term" value="C:cytoplasm"/>
    <property type="evidence" value="ECO:0007669"/>
    <property type="project" value="TreeGrafter"/>
</dbReference>
<dbReference type="eggNOG" id="COG2909">
    <property type="taxonomic scope" value="Bacteria"/>
</dbReference>
<keyword evidence="1" id="KW-0547">Nucleotide-binding</keyword>
<dbReference type="HOGENOM" id="CLU_006850_0_2_11"/>
<dbReference type="CDD" id="cd06170">
    <property type="entry name" value="LuxR_C_like"/>
    <property type="match status" value="1"/>
</dbReference>
<dbReference type="Proteomes" id="UP000000844">
    <property type="component" value="Chromosome"/>
</dbReference>
<organism evidence="4 5">
    <name type="scientific">Stackebrandtia nassauensis (strain DSM 44728 / CIP 108903 / NRRL B-16338 / NBRC 102104 / LLR-40K-21)</name>
    <dbReference type="NCBI Taxonomy" id="446470"/>
    <lineage>
        <taxon>Bacteria</taxon>
        <taxon>Bacillati</taxon>
        <taxon>Actinomycetota</taxon>
        <taxon>Actinomycetes</taxon>
        <taxon>Glycomycetales</taxon>
        <taxon>Glycomycetaceae</taxon>
        <taxon>Stackebrandtia</taxon>
    </lineage>
</organism>
<dbReference type="SUPFAM" id="SSF48452">
    <property type="entry name" value="TPR-like"/>
    <property type="match status" value="1"/>
</dbReference>
<dbReference type="Gene3D" id="1.10.10.10">
    <property type="entry name" value="Winged helix-like DNA-binding domain superfamily/Winged helix DNA-binding domain"/>
    <property type="match status" value="1"/>
</dbReference>
<name>D3Q887_STANL</name>
<accession>D3Q887</accession>
<dbReference type="AlphaFoldDB" id="D3Q887"/>
<dbReference type="PANTHER" id="PTHR16305">
    <property type="entry name" value="TESTICULAR SOLUBLE ADENYLYL CYCLASE"/>
    <property type="match status" value="1"/>
</dbReference>
<protein>
    <submittedName>
        <fullName evidence="4">Transcriptional regulator, LuxR family</fullName>
    </submittedName>
</protein>
<dbReference type="STRING" id="446470.Snas_2785"/>
<dbReference type="SUPFAM" id="SSF46894">
    <property type="entry name" value="C-terminal effector domain of the bipartite response regulators"/>
    <property type="match status" value="1"/>
</dbReference>
<dbReference type="InterPro" id="IPR016032">
    <property type="entry name" value="Sig_transdc_resp-reg_C-effctor"/>
</dbReference>
<dbReference type="Gene3D" id="1.25.40.10">
    <property type="entry name" value="Tetratricopeptide repeat domain"/>
    <property type="match status" value="1"/>
</dbReference>
<reference evidence="4 5" key="1">
    <citation type="journal article" date="2009" name="Stand. Genomic Sci.">
        <title>Complete genome sequence of Stackebrandtia nassauensis type strain (LLR-40K-21).</title>
        <authorList>
            <person name="Munk C."/>
            <person name="Lapidus A."/>
            <person name="Copeland A."/>
            <person name="Jando M."/>
            <person name="Mayilraj S."/>
            <person name="Glavina Del Rio T."/>
            <person name="Nolan M."/>
            <person name="Chen F."/>
            <person name="Lucas S."/>
            <person name="Tice H."/>
            <person name="Cheng J.F."/>
            <person name="Han C."/>
            <person name="Detter J.C."/>
            <person name="Bruce D."/>
            <person name="Goodwin L."/>
            <person name="Chain P."/>
            <person name="Pitluck S."/>
            <person name="Goker M."/>
            <person name="Ovchinikova G."/>
            <person name="Pati A."/>
            <person name="Ivanova N."/>
            <person name="Mavromatis K."/>
            <person name="Chen A."/>
            <person name="Palaniappan K."/>
            <person name="Land M."/>
            <person name="Hauser L."/>
            <person name="Chang Y.J."/>
            <person name="Jeffries C.D."/>
            <person name="Bristow J."/>
            <person name="Eisen J.A."/>
            <person name="Markowitz V."/>
            <person name="Hugenholtz P."/>
            <person name="Kyrpides N.C."/>
            <person name="Klenk H.P."/>
        </authorList>
    </citation>
    <scope>NUCLEOTIDE SEQUENCE [LARGE SCALE GENOMIC DNA]</scope>
    <source>
        <strain evidence="5">DSM 44728 / CIP 108903 / NRRL B-16338 / NBRC 102104 / LLR-40K-21</strain>
    </source>
</reference>
<evidence type="ECO:0000259" key="3">
    <source>
        <dbReference type="PROSITE" id="PS50043"/>
    </source>
</evidence>
<dbReference type="Pfam" id="PF00196">
    <property type="entry name" value="GerE"/>
    <property type="match status" value="1"/>
</dbReference>
<proteinExistence type="predicted"/>
<keyword evidence="5" id="KW-1185">Reference proteome</keyword>
<dbReference type="PRINTS" id="PR00038">
    <property type="entry name" value="HTHLUXR"/>
</dbReference>
<dbReference type="GO" id="GO:0004016">
    <property type="term" value="F:adenylate cyclase activity"/>
    <property type="evidence" value="ECO:0007669"/>
    <property type="project" value="TreeGrafter"/>
</dbReference>
<keyword evidence="2" id="KW-0067">ATP-binding</keyword>
<dbReference type="SUPFAM" id="SSF52540">
    <property type="entry name" value="P-loop containing nucleoside triphosphate hydrolases"/>
    <property type="match status" value="1"/>
</dbReference>
<dbReference type="KEGG" id="sna:Snas_2785"/>